<evidence type="ECO:0000313" key="1">
    <source>
        <dbReference type="EMBL" id="ACZ92026.1"/>
    </source>
</evidence>
<dbReference type="Proteomes" id="UP000002029">
    <property type="component" value="Plasmid pSROS01"/>
</dbReference>
<dbReference type="EMBL" id="CP001815">
    <property type="protein sequence ID" value="ACZ92026.1"/>
    <property type="molecule type" value="Genomic_DNA"/>
</dbReference>
<keyword evidence="1" id="KW-0614">Plasmid</keyword>
<organism evidence="1 2">
    <name type="scientific">Streptosporangium roseum (strain ATCC 12428 / DSM 43021 / JCM 3005 / KCTC 9067 / NCIMB 10171 / NRRL 2505 / NI 9100)</name>
    <dbReference type="NCBI Taxonomy" id="479432"/>
    <lineage>
        <taxon>Bacteria</taxon>
        <taxon>Bacillati</taxon>
        <taxon>Actinomycetota</taxon>
        <taxon>Actinomycetes</taxon>
        <taxon>Streptosporangiales</taxon>
        <taxon>Streptosporangiaceae</taxon>
        <taxon>Streptosporangium</taxon>
    </lineage>
</organism>
<dbReference type="KEGG" id="sro:Sros_9408"/>
<protein>
    <submittedName>
        <fullName evidence="1">Uncharacterized protein</fullName>
    </submittedName>
</protein>
<sequence>MDTPHEGFPLLVVSEGIEHTEDGRLLVDGVELAPGRYRVQLTDDVDGPETVLTVPDPDTDDVLFGMLDDFR</sequence>
<evidence type="ECO:0000313" key="2">
    <source>
        <dbReference type="Proteomes" id="UP000002029"/>
    </source>
</evidence>
<dbReference type="HOGENOM" id="CLU_2738418_0_0_11"/>
<geneLocation type="plasmid" evidence="1 2">
    <name>pSROS01</name>
</geneLocation>
<keyword evidence="2" id="KW-1185">Reference proteome</keyword>
<proteinExistence type="predicted"/>
<gene>
    <name evidence="1" type="ORF">Sros_9408</name>
</gene>
<dbReference type="RefSeq" id="WP_012895752.1">
    <property type="nucleotide sequence ID" value="NC_013596.1"/>
</dbReference>
<name>D2BFX4_STRRD</name>
<accession>D2BFX4</accession>
<dbReference type="AlphaFoldDB" id="D2BFX4"/>
<reference evidence="1 2" key="1">
    <citation type="journal article" date="2010" name="Stand. Genomic Sci.">
        <title>Complete genome sequence of Streptosporangium roseum type strain (NI 9100).</title>
        <authorList>
            <person name="Nolan M."/>
            <person name="Sikorski J."/>
            <person name="Jando M."/>
            <person name="Lucas S."/>
            <person name="Lapidus A."/>
            <person name="Glavina Del Rio T."/>
            <person name="Chen F."/>
            <person name="Tice H."/>
            <person name="Pitluck S."/>
            <person name="Cheng J.F."/>
            <person name="Chertkov O."/>
            <person name="Sims D."/>
            <person name="Meincke L."/>
            <person name="Brettin T."/>
            <person name="Han C."/>
            <person name="Detter J.C."/>
            <person name="Bruce D."/>
            <person name="Goodwin L."/>
            <person name="Land M."/>
            <person name="Hauser L."/>
            <person name="Chang Y.J."/>
            <person name="Jeffries C.D."/>
            <person name="Ivanova N."/>
            <person name="Mavromatis K."/>
            <person name="Mikhailova N."/>
            <person name="Chen A."/>
            <person name="Palaniappan K."/>
            <person name="Chain P."/>
            <person name="Rohde M."/>
            <person name="Goker M."/>
            <person name="Bristow J."/>
            <person name="Eisen J.A."/>
            <person name="Markowitz V."/>
            <person name="Hugenholtz P."/>
            <person name="Kyrpides N.C."/>
            <person name="Klenk H.P."/>
        </authorList>
    </citation>
    <scope>NUCLEOTIDE SEQUENCE [LARGE SCALE GENOMIC DNA]</scope>
    <source>
        <strain evidence="2">ATCC 12428 / DSM 43021 / JCM 3005 / NI 9100</strain>
        <plasmid evidence="2">Plasmid pSROS01</plasmid>
    </source>
</reference>